<dbReference type="Proteomes" id="UP000277204">
    <property type="component" value="Unassembled WGS sequence"/>
</dbReference>
<name>A0A183N896_9TREM</name>
<dbReference type="STRING" id="48269.A0A183N896"/>
<proteinExistence type="predicted"/>
<evidence type="ECO:0000313" key="2">
    <source>
        <dbReference type="Proteomes" id="UP000277204"/>
    </source>
</evidence>
<reference evidence="1 2" key="1">
    <citation type="submission" date="2018-11" db="EMBL/GenBank/DDBJ databases">
        <authorList>
            <consortium name="Pathogen Informatics"/>
        </authorList>
    </citation>
    <scope>NUCLEOTIDE SEQUENCE [LARGE SCALE GENOMIC DNA]</scope>
    <source>
        <strain evidence="1 2">Zambia</strain>
    </source>
</reference>
<dbReference type="EMBL" id="UZAI01020462">
    <property type="protein sequence ID" value="VDP51631.1"/>
    <property type="molecule type" value="Genomic_DNA"/>
</dbReference>
<gene>
    <name evidence="1" type="ORF">SMRZ_LOCUS24521</name>
</gene>
<sequence length="118" mass="13997">MELKLGEQHQPPSRRHNLLWETTNQLPAEEQIRKGRWKWIGHALRKSSNCITRQAVTWNREGKRKGEMPKNALGRIIEADMKTMNRNWKELESIAQDRVGWRMMVSGLCSFTRSNRRK</sequence>
<dbReference type="AlphaFoldDB" id="A0A183N896"/>
<organism evidence="1 2">
    <name type="scientific">Schistosoma margrebowiei</name>
    <dbReference type="NCBI Taxonomy" id="48269"/>
    <lineage>
        <taxon>Eukaryota</taxon>
        <taxon>Metazoa</taxon>
        <taxon>Spiralia</taxon>
        <taxon>Lophotrochozoa</taxon>
        <taxon>Platyhelminthes</taxon>
        <taxon>Trematoda</taxon>
        <taxon>Digenea</taxon>
        <taxon>Strigeidida</taxon>
        <taxon>Schistosomatoidea</taxon>
        <taxon>Schistosomatidae</taxon>
        <taxon>Schistosoma</taxon>
    </lineage>
</organism>
<keyword evidence="2" id="KW-1185">Reference proteome</keyword>
<protein>
    <submittedName>
        <fullName evidence="1">Uncharacterized protein</fullName>
    </submittedName>
</protein>
<accession>A0A183N896</accession>
<evidence type="ECO:0000313" key="1">
    <source>
        <dbReference type="EMBL" id="VDP51631.1"/>
    </source>
</evidence>